<dbReference type="Pfam" id="PF00111">
    <property type="entry name" value="Fer2"/>
    <property type="match status" value="1"/>
</dbReference>
<dbReference type="SUPFAM" id="SSF54292">
    <property type="entry name" value="2Fe-2S ferredoxin-like"/>
    <property type="match status" value="1"/>
</dbReference>
<dbReference type="GO" id="GO:0016491">
    <property type="term" value="F:oxidoreductase activity"/>
    <property type="evidence" value="ECO:0007669"/>
    <property type="project" value="InterPro"/>
</dbReference>
<dbReference type="InterPro" id="IPR017927">
    <property type="entry name" value="FAD-bd_FR_type"/>
</dbReference>
<dbReference type="CDD" id="cd06189">
    <property type="entry name" value="flavin_oxioreductase"/>
    <property type="match status" value="1"/>
</dbReference>
<keyword evidence="2" id="KW-0408">Iron</keyword>
<dbReference type="InterPro" id="IPR036010">
    <property type="entry name" value="2Fe-2S_ferredoxin-like_sf"/>
</dbReference>
<proteinExistence type="predicted"/>
<gene>
    <name evidence="6" type="ORF">BV912_10835</name>
</gene>
<protein>
    <submittedName>
        <fullName evidence="6">CDP-6-deoxy-delta-3,4-glucoseen reductase</fullName>
    </submittedName>
</protein>
<dbReference type="EMBL" id="MTAB01000032">
    <property type="protein sequence ID" value="OSI17730.1"/>
    <property type="molecule type" value="Genomic_DNA"/>
</dbReference>
<dbReference type="GO" id="GO:0051537">
    <property type="term" value="F:2 iron, 2 sulfur cluster binding"/>
    <property type="evidence" value="ECO:0007669"/>
    <property type="project" value="UniProtKB-KW"/>
</dbReference>
<dbReference type="PRINTS" id="PR00410">
    <property type="entry name" value="PHEHYDRXLASE"/>
</dbReference>
<dbReference type="PANTHER" id="PTHR47354">
    <property type="entry name" value="NADH OXIDOREDUCTASE HCR"/>
    <property type="match status" value="1"/>
</dbReference>
<name>A0A1X3DCV8_9NEIS</name>
<evidence type="ECO:0000259" key="5">
    <source>
        <dbReference type="PROSITE" id="PS51384"/>
    </source>
</evidence>
<dbReference type="Pfam" id="PF00175">
    <property type="entry name" value="NAD_binding_1"/>
    <property type="match status" value="1"/>
</dbReference>
<keyword evidence="2" id="KW-0411">Iron-sulfur</keyword>
<evidence type="ECO:0000256" key="2">
    <source>
        <dbReference type="ARBA" id="ARBA00022714"/>
    </source>
</evidence>
<reference evidence="7" key="1">
    <citation type="submission" date="2017-01" db="EMBL/GenBank/DDBJ databases">
        <authorList>
            <person name="Mah S.A."/>
            <person name="Swanson W.J."/>
            <person name="Moy G.W."/>
            <person name="Vacquier V.D."/>
        </authorList>
    </citation>
    <scope>NUCLEOTIDE SEQUENCE [LARGE SCALE GENOMIC DNA]</scope>
    <source>
        <strain evidence="7">124861</strain>
    </source>
</reference>
<dbReference type="PANTHER" id="PTHR47354:SF5">
    <property type="entry name" value="PROTEIN RFBI"/>
    <property type="match status" value="1"/>
</dbReference>
<feature type="domain" description="2Fe-2S ferredoxin-type" evidence="4">
    <location>
        <begin position="3"/>
        <end position="93"/>
    </location>
</feature>
<dbReference type="CDD" id="cd00207">
    <property type="entry name" value="fer2"/>
    <property type="match status" value="1"/>
</dbReference>
<dbReference type="Proteomes" id="UP000193303">
    <property type="component" value="Unassembled WGS sequence"/>
</dbReference>
<evidence type="ECO:0000259" key="4">
    <source>
        <dbReference type="PROSITE" id="PS51085"/>
    </source>
</evidence>
<comment type="cofactor">
    <cofactor evidence="1">
        <name>FAD</name>
        <dbReference type="ChEBI" id="CHEBI:57692"/>
    </cofactor>
</comment>
<dbReference type="STRING" id="1931275.BV914_00110"/>
<dbReference type="Gene3D" id="3.40.50.80">
    <property type="entry name" value="Nucleotide-binding domain of ferredoxin-NADP reductase (FNR) module"/>
    <property type="match status" value="1"/>
</dbReference>
<dbReference type="InterPro" id="IPR001433">
    <property type="entry name" value="OxRdtase_FAD/NAD-bd"/>
</dbReference>
<dbReference type="InterPro" id="IPR001041">
    <property type="entry name" value="2Fe-2S_ferredoxin-type"/>
</dbReference>
<dbReference type="Gene3D" id="3.10.20.30">
    <property type="match status" value="1"/>
</dbReference>
<comment type="caution">
    <text evidence="6">The sequence shown here is derived from an EMBL/GenBank/DDBJ whole genome shotgun (WGS) entry which is preliminary data.</text>
</comment>
<dbReference type="InterPro" id="IPR001709">
    <property type="entry name" value="Flavoprot_Pyr_Nucl_cyt_Rdtase"/>
</dbReference>
<dbReference type="PRINTS" id="PR00371">
    <property type="entry name" value="FPNCR"/>
</dbReference>
<keyword evidence="2" id="KW-0001">2Fe-2S</keyword>
<comment type="cofactor">
    <cofactor evidence="3">
        <name>[2Fe-2S] cluster</name>
        <dbReference type="ChEBI" id="CHEBI:190135"/>
    </cofactor>
</comment>
<sequence>MSYTVTLVPDHATFSVEADEPILSAAKRQNFNLPHSCQSGICGQCKAQVVSGDIERGAYAELALSSEEAAQGKILMCCTKLNGDVTLKIPGYNGASAPPVKTFPTRVASVEYIHDVAVLTLSLPKAPPFHFWAGQYIDILLKNGETRSYSIAGNPNSTETLTLHIAKRQGGLFSDMLFGENPSVQEKTILRVRGPLGTFALQDGDKPIILMATGTGFAPIGSILRQLADSGSKRPVHLYWGARHESGLYDFQTASALTARLPNARFTPVLSQPDTNWQGATGYVQTQVAADYPDLSGFQVYACGSVQMIESAKQLLQQECGLPETAFFSDAFSAAV</sequence>
<dbReference type="SUPFAM" id="SSF63380">
    <property type="entry name" value="Riboflavin synthase domain-like"/>
    <property type="match status" value="1"/>
</dbReference>
<dbReference type="InterPro" id="IPR050415">
    <property type="entry name" value="MRET"/>
</dbReference>
<dbReference type="InterPro" id="IPR008333">
    <property type="entry name" value="Cbr1-like_FAD-bd_dom"/>
</dbReference>
<dbReference type="OrthoDB" id="9806195at2"/>
<evidence type="ECO:0000256" key="1">
    <source>
        <dbReference type="ARBA" id="ARBA00001974"/>
    </source>
</evidence>
<dbReference type="PROSITE" id="PS51384">
    <property type="entry name" value="FAD_FR"/>
    <property type="match status" value="1"/>
</dbReference>
<dbReference type="PROSITE" id="PS51085">
    <property type="entry name" value="2FE2S_FER_2"/>
    <property type="match status" value="1"/>
</dbReference>
<organism evidence="6 7">
    <name type="scientific">Neisseria dumasiana</name>
    <dbReference type="NCBI Taxonomy" id="1931275"/>
    <lineage>
        <taxon>Bacteria</taxon>
        <taxon>Pseudomonadati</taxon>
        <taxon>Pseudomonadota</taxon>
        <taxon>Betaproteobacteria</taxon>
        <taxon>Neisseriales</taxon>
        <taxon>Neisseriaceae</taxon>
        <taxon>Neisseria</taxon>
    </lineage>
</organism>
<dbReference type="InterPro" id="IPR012675">
    <property type="entry name" value="Beta-grasp_dom_sf"/>
</dbReference>
<dbReference type="SUPFAM" id="SSF52343">
    <property type="entry name" value="Ferredoxin reductase-like, C-terminal NADP-linked domain"/>
    <property type="match status" value="1"/>
</dbReference>
<dbReference type="InterPro" id="IPR039261">
    <property type="entry name" value="FNR_nucleotide-bd"/>
</dbReference>
<dbReference type="InterPro" id="IPR017938">
    <property type="entry name" value="Riboflavin_synthase-like_b-brl"/>
</dbReference>
<feature type="domain" description="FAD-binding FR-type" evidence="5">
    <location>
        <begin position="100"/>
        <end position="202"/>
    </location>
</feature>
<dbReference type="AlphaFoldDB" id="A0A1X3DCV8"/>
<evidence type="ECO:0000313" key="7">
    <source>
        <dbReference type="Proteomes" id="UP000193303"/>
    </source>
</evidence>
<evidence type="ECO:0000313" key="6">
    <source>
        <dbReference type="EMBL" id="OSI17730.1"/>
    </source>
</evidence>
<keyword evidence="2" id="KW-0479">Metal-binding</keyword>
<dbReference type="Gene3D" id="2.40.30.10">
    <property type="entry name" value="Translation factors"/>
    <property type="match status" value="1"/>
</dbReference>
<dbReference type="PROSITE" id="PS00197">
    <property type="entry name" value="2FE2S_FER_1"/>
    <property type="match status" value="1"/>
</dbReference>
<dbReference type="RefSeq" id="WP_085360484.1">
    <property type="nucleotide sequence ID" value="NZ_MTAB01000032.1"/>
</dbReference>
<dbReference type="Pfam" id="PF00970">
    <property type="entry name" value="FAD_binding_6"/>
    <property type="match status" value="1"/>
</dbReference>
<evidence type="ECO:0000256" key="3">
    <source>
        <dbReference type="ARBA" id="ARBA00034078"/>
    </source>
</evidence>
<dbReference type="InterPro" id="IPR006058">
    <property type="entry name" value="2Fe2S_fd_BS"/>
</dbReference>
<accession>A0A1X3DCV8</accession>